<keyword evidence="2" id="KW-1185">Reference proteome</keyword>
<dbReference type="Proteomes" id="UP001140513">
    <property type="component" value="Unassembled WGS sequence"/>
</dbReference>
<protein>
    <recommendedName>
        <fullName evidence="3">F-box domain-containing protein</fullName>
    </recommendedName>
</protein>
<comment type="caution">
    <text evidence="1">The sequence shown here is derived from an EMBL/GenBank/DDBJ whole genome shotgun (WGS) entry which is preliminary data.</text>
</comment>
<accession>A0A9W8XMF4</accession>
<proteinExistence type="predicted"/>
<dbReference type="RefSeq" id="XP_056071099.1">
    <property type="nucleotide sequence ID" value="XM_056213832.1"/>
</dbReference>
<name>A0A9W8XMF4_9PLEO</name>
<dbReference type="EMBL" id="JAPEUX010000004">
    <property type="protein sequence ID" value="KAJ4353325.1"/>
    <property type="molecule type" value="Genomic_DNA"/>
</dbReference>
<dbReference type="AlphaFoldDB" id="A0A9W8XMF4"/>
<evidence type="ECO:0000313" key="1">
    <source>
        <dbReference type="EMBL" id="KAJ4353325.1"/>
    </source>
</evidence>
<sequence length="326" mass="36523">MAAIIQSKLIDTSFPTELVLEVIERLPYGDGSVIANLSRTHPRLKNILAIYEESLANCFARKELRHAAVDFPTTQQGFRWLQSCVKRYDIVDDLMAMLVSEHNVFPVRKHNMALVNTGLLLLYHLQSFESHAAKLTFLKSLPKDPLTAMYLAVHHATLTARYHGEGIIHQRTYGRFMDANTLSLRSDIEFCFAEASLQLGPSFVHSSLLPTDPPATSISAEATLMNFYHDHAIHDWFLESVMEGVDVEGYGMPPITQGPRRAIKERSLWTTLLECMAELTECPLENVMGAIEEDAAPHNHSLAWLDLQGKATLMKGEDLVPVLVEG</sequence>
<dbReference type="GeneID" id="80908583"/>
<reference evidence="1" key="1">
    <citation type="submission" date="2022-10" db="EMBL/GenBank/DDBJ databases">
        <title>Tapping the CABI collections for fungal endophytes: first genome assemblies for Collariella, Neodidymelliopsis, Ascochyta clinopodiicola, Didymella pomorum, Didymosphaeria variabile, Neocosmospora piperis and Neocucurbitaria cava.</title>
        <authorList>
            <person name="Hill R."/>
        </authorList>
    </citation>
    <scope>NUCLEOTIDE SEQUENCE</scope>
    <source>
        <strain evidence="1">IMI 356815</strain>
    </source>
</reference>
<evidence type="ECO:0008006" key="3">
    <source>
        <dbReference type="Google" id="ProtNLM"/>
    </source>
</evidence>
<dbReference type="OrthoDB" id="5372859at2759"/>
<evidence type="ECO:0000313" key="2">
    <source>
        <dbReference type="Proteomes" id="UP001140513"/>
    </source>
</evidence>
<gene>
    <name evidence="1" type="ORF">N0V89_005053</name>
</gene>
<organism evidence="1 2">
    <name type="scientific">Didymosphaeria variabile</name>
    <dbReference type="NCBI Taxonomy" id="1932322"/>
    <lineage>
        <taxon>Eukaryota</taxon>
        <taxon>Fungi</taxon>
        <taxon>Dikarya</taxon>
        <taxon>Ascomycota</taxon>
        <taxon>Pezizomycotina</taxon>
        <taxon>Dothideomycetes</taxon>
        <taxon>Pleosporomycetidae</taxon>
        <taxon>Pleosporales</taxon>
        <taxon>Massarineae</taxon>
        <taxon>Didymosphaeriaceae</taxon>
        <taxon>Didymosphaeria</taxon>
    </lineage>
</organism>